<dbReference type="PANTHER" id="PTHR47313:SF1">
    <property type="entry name" value="RIBOSOMAL RNA LARGE SUBUNIT METHYLTRANSFERASE K_L"/>
    <property type="match status" value="1"/>
</dbReference>
<keyword evidence="2 7" id="KW-0698">rRNA processing</keyword>
<evidence type="ECO:0000313" key="10">
    <source>
        <dbReference type="EMBL" id="MBC3767507.1"/>
    </source>
</evidence>
<comment type="function">
    <text evidence="7">Specifically methylates the guanine in position 2445 (m2G2445) and the guanine in position 2069 (m7G2069) of 23S rRNA.</text>
</comment>
<keyword evidence="6 8" id="KW-0694">RNA-binding</keyword>
<dbReference type="GO" id="GO:0070043">
    <property type="term" value="F:rRNA (guanine-N7-)-methyltransferase activity"/>
    <property type="evidence" value="ECO:0007669"/>
    <property type="project" value="UniProtKB-UniRule"/>
</dbReference>
<comment type="caution">
    <text evidence="10">The sequence shown here is derived from an EMBL/GenBank/DDBJ whole genome shotgun (WGS) entry which is preliminary data.</text>
</comment>
<dbReference type="GO" id="GO:0005737">
    <property type="term" value="C:cytoplasm"/>
    <property type="evidence" value="ECO:0007669"/>
    <property type="project" value="UniProtKB-SubCell"/>
</dbReference>
<accession>A0A8J6IY67</accession>
<comment type="similarity">
    <text evidence="7">Belongs to the methyltransferase superfamily. RlmKL family.</text>
</comment>
<dbReference type="PROSITE" id="PS51165">
    <property type="entry name" value="THUMP"/>
    <property type="match status" value="1"/>
</dbReference>
<evidence type="ECO:0000256" key="8">
    <source>
        <dbReference type="PROSITE-ProRule" id="PRU00529"/>
    </source>
</evidence>
<dbReference type="PIRSF" id="PIRSF037618">
    <property type="entry name" value="RNA_Mtase_bacteria_prd"/>
    <property type="match status" value="1"/>
</dbReference>
<dbReference type="RefSeq" id="WP_186508053.1">
    <property type="nucleotide sequence ID" value="NZ_JACNEP010000019.1"/>
</dbReference>
<dbReference type="CDD" id="cd11715">
    <property type="entry name" value="THUMP_AdoMetMT"/>
    <property type="match status" value="1"/>
</dbReference>
<gene>
    <name evidence="10" type="primary">rlmKL</name>
    <name evidence="7" type="synonym">rlmL</name>
    <name evidence="10" type="ORF">H8B19_16635</name>
</gene>
<evidence type="ECO:0000256" key="3">
    <source>
        <dbReference type="ARBA" id="ARBA00022603"/>
    </source>
</evidence>
<dbReference type="Gene3D" id="3.30.2130.30">
    <property type="match status" value="1"/>
</dbReference>
<evidence type="ECO:0000256" key="5">
    <source>
        <dbReference type="ARBA" id="ARBA00022691"/>
    </source>
</evidence>
<dbReference type="Pfam" id="PF02926">
    <property type="entry name" value="THUMP"/>
    <property type="match status" value="1"/>
</dbReference>
<dbReference type="Proteomes" id="UP000601768">
    <property type="component" value="Unassembled WGS sequence"/>
</dbReference>
<dbReference type="Pfam" id="PF01170">
    <property type="entry name" value="UPF0020"/>
    <property type="match status" value="1"/>
</dbReference>
<dbReference type="Pfam" id="PF10672">
    <property type="entry name" value="Methyltrans_SAM"/>
    <property type="match status" value="1"/>
</dbReference>
<comment type="catalytic activity">
    <reaction evidence="7">
        <text>guanosine(2445) in 23S rRNA + S-adenosyl-L-methionine = N(2)-methylguanosine(2445) in 23S rRNA + S-adenosyl-L-homocysteine + H(+)</text>
        <dbReference type="Rhea" id="RHEA:42740"/>
        <dbReference type="Rhea" id="RHEA-COMP:10215"/>
        <dbReference type="Rhea" id="RHEA-COMP:10216"/>
        <dbReference type="ChEBI" id="CHEBI:15378"/>
        <dbReference type="ChEBI" id="CHEBI:57856"/>
        <dbReference type="ChEBI" id="CHEBI:59789"/>
        <dbReference type="ChEBI" id="CHEBI:74269"/>
        <dbReference type="ChEBI" id="CHEBI:74481"/>
        <dbReference type="EC" id="2.1.1.173"/>
    </reaction>
</comment>
<dbReference type="NCBIfam" id="NF008748">
    <property type="entry name" value="PRK11783.1"/>
    <property type="match status" value="1"/>
</dbReference>
<dbReference type="Gene3D" id="3.30.750.80">
    <property type="entry name" value="RNA methyltransferase domain (HRMD) like"/>
    <property type="match status" value="1"/>
</dbReference>
<dbReference type="EC" id="2.1.1.264" evidence="7"/>
<dbReference type="InterPro" id="IPR004114">
    <property type="entry name" value="THUMP_dom"/>
</dbReference>
<evidence type="ECO:0000259" key="9">
    <source>
        <dbReference type="PROSITE" id="PS51165"/>
    </source>
</evidence>
<dbReference type="PROSITE" id="PS01261">
    <property type="entry name" value="UPF0020"/>
    <property type="match status" value="1"/>
</dbReference>
<dbReference type="InterPro" id="IPR017244">
    <property type="entry name" value="23SrRNA_methyltr_KL"/>
</dbReference>
<evidence type="ECO:0000313" key="11">
    <source>
        <dbReference type="Proteomes" id="UP000601768"/>
    </source>
</evidence>
<dbReference type="Pfam" id="PF22020">
    <property type="entry name" value="RlmL_1st"/>
    <property type="match status" value="1"/>
</dbReference>
<reference evidence="10" key="2">
    <citation type="submission" date="2020-08" db="EMBL/GenBank/DDBJ databases">
        <authorList>
            <person name="Lai Q."/>
        </authorList>
    </citation>
    <scope>NUCLEOTIDE SEQUENCE</scope>
    <source>
        <strain evidence="10">S27-2</strain>
    </source>
</reference>
<keyword evidence="3 7" id="KW-0489">Methyltransferase</keyword>
<dbReference type="InterPro" id="IPR029063">
    <property type="entry name" value="SAM-dependent_MTases_sf"/>
</dbReference>
<dbReference type="GO" id="GO:0052915">
    <property type="term" value="F:23S rRNA (guanine(2445)-N(2))-methyltransferase activity"/>
    <property type="evidence" value="ECO:0007669"/>
    <property type="project" value="UniProtKB-UniRule"/>
</dbReference>
<reference evidence="10" key="1">
    <citation type="journal article" date="2018" name="Int. J. Syst. Evol. Microbiol.">
        <title>Neptunicella marina gen. nov., sp. nov., isolated from surface seawater.</title>
        <authorList>
            <person name="Liu X."/>
            <person name="Lai Q."/>
            <person name="Du Y."/>
            <person name="Zhang X."/>
            <person name="Liu Z."/>
            <person name="Sun F."/>
            <person name="Shao Z."/>
        </authorList>
    </citation>
    <scope>NUCLEOTIDE SEQUENCE</scope>
    <source>
        <strain evidence="10">S27-2</strain>
    </source>
</reference>
<dbReference type="CDD" id="cd02440">
    <property type="entry name" value="AdoMet_MTases"/>
    <property type="match status" value="2"/>
</dbReference>
<feature type="domain" description="THUMP" evidence="9">
    <location>
        <begin position="44"/>
        <end position="155"/>
    </location>
</feature>
<keyword evidence="4 7" id="KW-0808">Transferase</keyword>
<evidence type="ECO:0000256" key="7">
    <source>
        <dbReference type="HAMAP-Rule" id="MF_01858"/>
    </source>
</evidence>
<dbReference type="SMART" id="SM00981">
    <property type="entry name" value="THUMP"/>
    <property type="match status" value="1"/>
</dbReference>
<evidence type="ECO:0000256" key="2">
    <source>
        <dbReference type="ARBA" id="ARBA00022552"/>
    </source>
</evidence>
<dbReference type="InterPro" id="IPR054170">
    <property type="entry name" value="RlmL_1st"/>
</dbReference>
<comment type="catalytic activity">
    <reaction evidence="7">
        <text>guanosine(2069) in 23S rRNA + S-adenosyl-L-methionine = N(2)-methylguanosine(2069) in 23S rRNA + S-adenosyl-L-homocysteine + H(+)</text>
        <dbReference type="Rhea" id="RHEA:43772"/>
        <dbReference type="Rhea" id="RHEA-COMP:10688"/>
        <dbReference type="Rhea" id="RHEA-COMP:10689"/>
        <dbReference type="ChEBI" id="CHEBI:15378"/>
        <dbReference type="ChEBI" id="CHEBI:57856"/>
        <dbReference type="ChEBI" id="CHEBI:59789"/>
        <dbReference type="ChEBI" id="CHEBI:74269"/>
        <dbReference type="ChEBI" id="CHEBI:74481"/>
        <dbReference type="EC" id="2.1.1.264"/>
    </reaction>
</comment>
<dbReference type="SUPFAM" id="SSF53335">
    <property type="entry name" value="S-adenosyl-L-methionine-dependent methyltransferases"/>
    <property type="match status" value="2"/>
</dbReference>
<proteinExistence type="inferred from homology"/>
<dbReference type="EC" id="2.1.1.173" evidence="7"/>
<keyword evidence="11" id="KW-1185">Reference proteome</keyword>
<keyword evidence="5 7" id="KW-0949">S-adenosyl-L-methionine</keyword>
<evidence type="ECO:0000256" key="6">
    <source>
        <dbReference type="ARBA" id="ARBA00022884"/>
    </source>
</evidence>
<keyword evidence="1 7" id="KW-0963">Cytoplasm</keyword>
<dbReference type="EMBL" id="JACNEP010000019">
    <property type="protein sequence ID" value="MBC3767507.1"/>
    <property type="molecule type" value="Genomic_DNA"/>
</dbReference>
<sequence>MFDLVITSAKGIDDLLLQEVQTICPDLQIKVKPGQLHFTGSLEHAYKICLHSRLANRVLVKLASGTVDKAEDVYTIADSVNWGQHFDVHHTFIVDFNGTNRSINNSQFGALKIKDAVVDQFNSLYGKRPSISKVYPDIRIQGRLWKGELTIFLDLSGHSLHQRHYRKNTGPAPLKEHLASAMLMRSGWAASSDAPLYDPMCGSGTIVIEAAMMAANIPPGLRRRSWGFSQWRQHDSSIWSQLVNDAEQAIVAPDKLIIGSDIDAQMIEVAKVNAEQAGVADYIQFSQADAFESVPDVNKAGYLVSNPPFGERLSEITALIPKFEVWGKHIKQHFAHWHLSLLTSNRELLRALRLRAKKAYQLMNGKLECQLVNYVMDESNCEIREVDTNNDFTNRLSKNWQKTQKWLKKQRTNCFRVYDADLPEYNVAIDCYADAVVIQEYAAPKDIPEAKTRQRLHQVIAGVPAVLNCDAEKIVLKVREQQKGKQQYQKLAQRKEFFEVVENGARLWVNLRDYLDTGLFLDHRTTRHLVQQKAAGKHVLNLFAYTGSVSVHAAIGKASSVTTVDMSNTYLDWAKRNFELNNLKGQQYQFIQADCLNWLAEHKSQYDLIFIDPPSFSNSKRMDQSWDVQRDHLALLENAKACLKPGGEIIFSNNLRSFKLDTAGLEQLGFKVTDWCQKTLPEDFKRNPKIHHCWLLTDAN</sequence>
<dbReference type="FunFam" id="3.40.50.150:FF:000039">
    <property type="entry name" value="Ribosomal RNA large subunit methyltransferase K/L"/>
    <property type="match status" value="1"/>
</dbReference>
<evidence type="ECO:0000256" key="4">
    <source>
        <dbReference type="ARBA" id="ARBA00022679"/>
    </source>
</evidence>
<evidence type="ECO:0000256" key="1">
    <source>
        <dbReference type="ARBA" id="ARBA00022490"/>
    </source>
</evidence>
<dbReference type="GO" id="GO:0003723">
    <property type="term" value="F:RNA binding"/>
    <property type="evidence" value="ECO:0007669"/>
    <property type="project" value="UniProtKB-UniRule"/>
</dbReference>
<dbReference type="AlphaFoldDB" id="A0A8J6IY67"/>
<comment type="subcellular location">
    <subcellularLocation>
        <location evidence="7">Cytoplasm</location>
    </subcellularLocation>
</comment>
<dbReference type="Gene3D" id="3.40.50.150">
    <property type="entry name" value="Vaccinia Virus protein VP39"/>
    <property type="match status" value="2"/>
</dbReference>
<protein>
    <recommendedName>
        <fullName evidence="7">Ribosomal RNA large subunit methyltransferase K/L</fullName>
    </recommendedName>
    <domain>
        <recommendedName>
            <fullName evidence="7">23S rRNA m2G2445 methyltransferase</fullName>
            <ecNumber evidence="7">2.1.1.173</ecNumber>
        </recommendedName>
        <alternativeName>
            <fullName evidence="7">rRNA (guanine-N(2)-)-methyltransferase RlmL</fullName>
        </alternativeName>
    </domain>
    <domain>
        <recommendedName>
            <fullName evidence="7">23S rRNA m7G2069 methyltransferase</fullName>
            <ecNumber evidence="7">2.1.1.264</ecNumber>
        </recommendedName>
        <alternativeName>
            <fullName evidence="7">rRNA (guanine-N(7)-)-methyltransferase RlmK</fullName>
        </alternativeName>
    </domain>
</protein>
<dbReference type="HAMAP" id="MF_01858">
    <property type="entry name" value="23SrRNA_methyltr_KL"/>
    <property type="match status" value="1"/>
</dbReference>
<dbReference type="InterPro" id="IPR000241">
    <property type="entry name" value="RlmKL-like_Mtase"/>
</dbReference>
<dbReference type="PANTHER" id="PTHR47313">
    <property type="entry name" value="RIBOSOMAL RNA LARGE SUBUNIT METHYLTRANSFERASE K/L"/>
    <property type="match status" value="1"/>
</dbReference>
<dbReference type="InterPro" id="IPR053943">
    <property type="entry name" value="RlmKL-like_Mtase_CS"/>
</dbReference>
<organism evidence="10 11">
    <name type="scientific">Neptunicella marina</name>
    <dbReference type="NCBI Taxonomy" id="2125989"/>
    <lineage>
        <taxon>Bacteria</taxon>
        <taxon>Pseudomonadati</taxon>
        <taxon>Pseudomonadota</taxon>
        <taxon>Gammaproteobacteria</taxon>
        <taxon>Alteromonadales</taxon>
        <taxon>Alteromonadaceae</taxon>
        <taxon>Neptunicella</taxon>
    </lineage>
</organism>
<dbReference type="InterPro" id="IPR019614">
    <property type="entry name" value="SAM-dep_methyl-trfase"/>
</dbReference>
<name>A0A8J6IY67_9ALTE</name>